<feature type="region of interest" description="Disordered" evidence="1">
    <location>
        <begin position="122"/>
        <end position="177"/>
    </location>
</feature>
<dbReference type="OrthoDB" id="48811at2759"/>
<dbReference type="EMBL" id="AGNL01008007">
    <property type="protein sequence ID" value="EJK70822.1"/>
    <property type="molecule type" value="Genomic_DNA"/>
</dbReference>
<organism evidence="2 3">
    <name type="scientific">Thalassiosira oceanica</name>
    <name type="common">Marine diatom</name>
    <dbReference type="NCBI Taxonomy" id="159749"/>
    <lineage>
        <taxon>Eukaryota</taxon>
        <taxon>Sar</taxon>
        <taxon>Stramenopiles</taxon>
        <taxon>Ochrophyta</taxon>
        <taxon>Bacillariophyta</taxon>
        <taxon>Coscinodiscophyceae</taxon>
        <taxon>Thalassiosirophycidae</taxon>
        <taxon>Thalassiosirales</taxon>
        <taxon>Thalassiosiraceae</taxon>
        <taxon>Thalassiosira</taxon>
    </lineage>
</organism>
<feature type="compositionally biased region" description="Basic and acidic residues" evidence="1">
    <location>
        <begin position="167"/>
        <end position="177"/>
    </location>
</feature>
<gene>
    <name evidence="2" type="ORF">THAOC_07790</name>
</gene>
<dbReference type="eggNOG" id="ENOG502SRS0">
    <property type="taxonomic scope" value="Eukaryota"/>
</dbReference>
<comment type="caution">
    <text evidence="2">The sequence shown here is derived from an EMBL/GenBank/DDBJ whole genome shotgun (WGS) entry which is preliminary data.</text>
</comment>
<reference evidence="2 3" key="1">
    <citation type="journal article" date="2012" name="Genome Biol.">
        <title>Genome and low-iron response of an oceanic diatom adapted to chronic iron limitation.</title>
        <authorList>
            <person name="Lommer M."/>
            <person name="Specht M."/>
            <person name="Roy A.S."/>
            <person name="Kraemer L."/>
            <person name="Andreson R."/>
            <person name="Gutowska M.A."/>
            <person name="Wolf J."/>
            <person name="Bergner S.V."/>
            <person name="Schilhabel M.B."/>
            <person name="Klostermeier U.C."/>
            <person name="Beiko R.G."/>
            <person name="Rosenstiel P."/>
            <person name="Hippler M."/>
            <person name="Laroche J."/>
        </authorList>
    </citation>
    <scope>NUCLEOTIDE SEQUENCE [LARGE SCALE GENOMIC DNA]</scope>
    <source>
        <strain evidence="2 3">CCMP1005</strain>
    </source>
</reference>
<accession>K0TJN8</accession>
<dbReference type="AlphaFoldDB" id="K0TJN8"/>
<feature type="compositionally biased region" description="Pro residues" evidence="1">
    <location>
        <begin position="44"/>
        <end position="57"/>
    </location>
</feature>
<evidence type="ECO:0000313" key="3">
    <source>
        <dbReference type="Proteomes" id="UP000266841"/>
    </source>
</evidence>
<name>K0TJN8_THAOC</name>
<feature type="non-terminal residue" evidence="2">
    <location>
        <position position="177"/>
    </location>
</feature>
<keyword evidence="3" id="KW-1185">Reference proteome</keyword>
<proteinExistence type="predicted"/>
<protein>
    <submittedName>
        <fullName evidence="2">Uncharacterized protein</fullName>
    </submittedName>
</protein>
<feature type="region of interest" description="Disordered" evidence="1">
    <location>
        <begin position="30"/>
        <end position="72"/>
    </location>
</feature>
<evidence type="ECO:0000313" key="2">
    <source>
        <dbReference type="EMBL" id="EJK70822.1"/>
    </source>
</evidence>
<evidence type="ECO:0000256" key="1">
    <source>
        <dbReference type="SAM" id="MobiDB-lite"/>
    </source>
</evidence>
<sequence length="177" mass="19707">MQAPPPPPQKFFDANGNEVAVPMVRDAAGNLVPWQPPQMQQPQVQPPPPVVEPPLPPKTKQSDSVSRPVGYNPDAYTMANTADVYFAQLKQDSKVRKEAWLSGDRDKANEVFADDSVQKIKDGWRDNPYTKETSQRPGRGVEQHQRMQARGDTAPKPSAKVSTGISYKEKLEQMKAK</sequence>
<dbReference type="Proteomes" id="UP000266841">
    <property type="component" value="Unassembled WGS sequence"/>
</dbReference>